<dbReference type="PROSITE" id="PS51257">
    <property type="entry name" value="PROKAR_LIPOPROTEIN"/>
    <property type="match status" value="1"/>
</dbReference>
<comment type="caution">
    <text evidence="2">The sequence shown here is derived from an EMBL/GenBank/DDBJ whole genome shotgun (WGS) entry which is preliminary data.</text>
</comment>
<evidence type="ECO:0000256" key="1">
    <source>
        <dbReference type="SAM" id="SignalP"/>
    </source>
</evidence>
<dbReference type="RefSeq" id="WP_332354129.1">
    <property type="nucleotide sequence ID" value="NZ_JAZKTZ010000003.1"/>
</dbReference>
<organism evidence="2 3">
    <name type="scientific">Candidatus Accumulibacter meliphilus</name>
    <dbReference type="NCBI Taxonomy" id="2211374"/>
    <lineage>
        <taxon>Bacteria</taxon>
        <taxon>Pseudomonadati</taxon>
        <taxon>Pseudomonadota</taxon>
        <taxon>Betaproteobacteria</taxon>
        <taxon>Candidatus Accumulibacter</taxon>
    </lineage>
</organism>
<reference evidence="2 3" key="1">
    <citation type="submission" date="2018-05" db="EMBL/GenBank/DDBJ databases">
        <title>Integrated omic analyses show evidence that a Ca. Accumulibacter phosphatis strain performs denitrification under micro-aerobic conditions.</title>
        <authorList>
            <person name="Camejo P.Y."/>
            <person name="Katherine M.D."/>
            <person name="Daniel N.R."/>
        </authorList>
    </citation>
    <scope>NUCLEOTIDE SEQUENCE [LARGE SCALE GENOMIC DNA]</scope>
    <source>
        <strain evidence="2">UW-LDO-IC</strain>
    </source>
</reference>
<feature type="signal peptide" evidence="1">
    <location>
        <begin position="1"/>
        <end position="24"/>
    </location>
</feature>
<name>A0A369XKE4_9PROT</name>
<gene>
    <name evidence="2" type="ORF">DVS81_14215</name>
</gene>
<evidence type="ECO:0000313" key="2">
    <source>
        <dbReference type="EMBL" id="RDE49895.1"/>
    </source>
</evidence>
<dbReference type="AlphaFoldDB" id="A0A369XKE4"/>
<evidence type="ECO:0000313" key="3">
    <source>
        <dbReference type="Proteomes" id="UP000253831"/>
    </source>
</evidence>
<proteinExistence type="predicted"/>
<sequence length="75" mass="7449">MKTMRRVIFSALATAVLFGLGACAEMSTLDKSTSIDAGADDIGVANLPDGSSVGTVGGAPVGGVIGHEVGKKQSR</sequence>
<protein>
    <submittedName>
        <fullName evidence="2">Osmotically-inducible lipoprotein B</fullName>
    </submittedName>
</protein>
<keyword evidence="1" id="KW-0732">Signal</keyword>
<feature type="chain" id="PRO_5016720782" evidence="1">
    <location>
        <begin position="25"/>
        <end position="75"/>
    </location>
</feature>
<dbReference type="Proteomes" id="UP000253831">
    <property type="component" value="Unassembled WGS sequence"/>
</dbReference>
<accession>A0A369XKE4</accession>
<dbReference type="EMBL" id="QPGA01000030">
    <property type="protein sequence ID" value="RDE49895.1"/>
    <property type="molecule type" value="Genomic_DNA"/>
</dbReference>
<keyword evidence="2" id="KW-0449">Lipoprotein</keyword>